<protein>
    <submittedName>
        <fullName evidence="5">GntR family transcriptional regulator</fullName>
    </submittedName>
</protein>
<evidence type="ECO:0000256" key="2">
    <source>
        <dbReference type="ARBA" id="ARBA00023125"/>
    </source>
</evidence>
<evidence type="ECO:0000259" key="4">
    <source>
        <dbReference type="PROSITE" id="PS50949"/>
    </source>
</evidence>
<dbReference type="EMBL" id="CCXW01000001">
    <property type="protein sequence ID" value="CEG30794.1"/>
    <property type="molecule type" value="Genomic_DNA"/>
</dbReference>
<dbReference type="InterPro" id="IPR036388">
    <property type="entry name" value="WH-like_DNA-bd_sf"/>
</dbReference>
<keyword evidence="6" id="KW-1185">Reference proteome</keyword>
<keyword evidence="3" id="KW-0804">Transcription</keyword>
<sequence length="134" mass="14846">MELPVHLSKESRVPIYHQIAGQIQAMIASGQLAPGAPLPSIRTLSKDLEISAITTRRAYQDLELEGFITTIQGKGTFVAKVEESLIRSVKIKSVQQAMEKSIESALQQNYTFEEIETIFAELIEELKMKKGGKG</sequence>
<dbReference type="PROSITE" id="PS50949">
    <property type="entry name" value="HTH_GNTR"/>
    <property type="match status" value="1"/>
</dbReference>
<dbReference type="PANTHER" id="PTHR38445:SF7">
    <property type="entry name" value="GNTR-FAMILY TRANSCRIPTIONAL REGULATOR"/>
    <property type="match status" value="1"/>
</dbReference>
<comment type="caution">
    <text evidence="5">The sequence shown here is derived from an EMBL/GenBank/DDBJ whole genome shotgun (WGS) entry which is preliminary data.</text>
</comment>
<accession>A0AAN2PET0</accession>
<dbReference type="Proteomes" id="UP000182110">
    <property type="component" value="Unassembled WGS sequence"/>
</dbReference>
<dbReference type="InterPro" id="IPR036390">
    <property type="entry name" value="WH_DNA-bd_sf"/>
</dbReference>
<evidence type="ECO:0000256" key="3">
    <source>
        <dbReference type="ARBA" id="ARBA00023163"/>
    </source>
</evidence>
<dbReference type="SMART" id="SM00345">
    <property type="entry name" value="HTH_GNTR"/>
    <property type="match status" value="1"/>
</dbReference>
<dbReference type="Pfam" id="PF00392">
    <property type="entry name" value="GntR"/>
    <property type="match status" value="1"/>
</dbReference>
<dbReference type="PANTHER" id="PTHR38445">
    <property type="entry name" value="HTH-TYPE TRANSCRIPTIONAL REPRESSOR YTRA"/>
    <property type="match status" value="1"/>
</dbReference>
<feature type="domain" description="HTH gntR-type" evidence="4">
    <location>
        <begin position="13"/>
        <end position="81"/>
    </location>
</feature>
<dbReference type="GO" id="GO:0003677">
    <property type="term" value="F:DNA binding"/>
    <property type="evidence" value="ECO:0007669"/>
    <property type="project" value="UniProtKB-KW"/>
</dbReference>
<reference evidence="5 6" key="1">
    <citation type="journal article" date="2014" name="Genome Announc.">
        <title>Genome Sequence of Bacillus simplex Strain P558, Isolated from a Human Fecal Sample.</title>
        <authorList>
            <person name="Croce O."/>
            <person name="Hugon P."/>
            <person name="Lagier J.C."/>
            <person name="Bibi F."/>
            <person name="Robert C."/>
            <person name="Azhar E.I."/>
            <person name="Raoult D."/>
            <person name="Fournier P.E."/>
        </authorList>
    </citation>
    <scope>NUCLEOTIDE SEQUENCE [LARGE SCALE GENOMIC DNA]</scope>
    <source>
        <strain evidence="5 6">P558</strain>
    </source>
</reference>
<gene>
    <name evidence="5" type="ORF">BN1180_00910</name>
</gene>
<evidence type="ECO:0000256" key="1">
    <source>
        <dbReference type="ARBA" id="ARBA00023015"/>
    </source>
</evidence>
<dbReference type="RefSeq" id="WP_034305461.1">
    <property type="nucleotide sequence ID" value="NZ_CCXW01000001.1"/>
</dbReference>
<dbReference type="Gene3D" id="1.10.10.10">
    <property type="entry name" value="Winged helix-like DNA-binding domain superfamily/Winged helix DNA-binding domain"/>
    <property type="match status" value="1"/>
</dbReference>
<organism evidence="5 6">
    <name type="scientific">Peribacillus simplex</name>
    <dbReference type="NCBI Taxonomy" id="1478"/>
    <lineage>
        <taxon>Bacteria</taxon>
        <taxon>Bacillati</taxon>
        <taxon>Bacillota</taxon>
        <taxon>Bacilli</taxon>
        <taxon>Bacillales</taxon>
        <taxon>Bacillaceae</taxon>
        <taxon>Peribacillus</taxon>
    </lineage>
</organism>
<keyword evidence="2" id="KW-0238">DNA-binding</keyword>
<proteinExistence type="predicted"/>
<dbReference type="SUPFAM" id="SSF46785">
    <property type="entry name" value="Winged helix' DNA-binding domain"/>
    <property type="match status" value="1"/>
</dbReference>
<evidence type="ECO:0000313" key="6">
    <source>
        <dbReference type="Proteomes" id="UP000182110"/>
    </source>
</evidence>
<dbReference type="InterPro" id="IPR000524">
    <property type="entry name" value="Tscrpt_reg_HTH_GntR"/>
</dbReference>
<dbReference type="GO" id="GO:0003700">
    <property type="term" value="F:DNA-binding transcription factor activity"/>
    <property type="evidence" value="ECO:0007669"/>
    <property type="project" value="InterPro"/>
</dbReference>
<dbReference type="AlphaFoldDB" id="A0AAN2PET0"/>
<evidence type="ECO:0000313" key="5">
    <source>
        <dbReference type="EMBL" id="CEG30794.1"/>
    </source>
</evidence>
<name>A0AAN2PET0_9BACI</name>
<keyword evidence="1" id="KW-0805">Transcription regulation</keyword>
<dbReference type="CDD" id="cd07377">
    <property type="entry name" value="WHTH_GntR"/>
    <property type="match status" value="1"/>
</dbReference>